<keyword evidence="3" id="KW-1185">Reference proteome</keyword>
<dbReference type="InterPro" id="IPR007942">
    <property type="entry name" value="PLipase-like"/>
</dbReference>
<accession>A0AA41VSJ2</accession>
<feature type="region of interest" description="Disordered" evidence="1">
    <location>
        <begin position="239"/>
        <end position="317"/>
    </location>
</feature>
<evidence type="ECO:0000313" key="3">
    <source>
        <dbReference type="Proteomes" id="UP001177140"/>
    </source>
</evidence>
<dbReference type="Proteomes" id="UP001177140">
    <property type="component" value="Unassembled WGS sequence"/>
</dbReference>
<name>A0AA41VSJ2_PAPNU</name>
<organism evidence="2 3">
    <name type="scientific">Papaver nudicaule</name>
    <name type="common">Iceland poppy</name>
    <dbReference type="NCBI Taxonomy" id="74823"/>
    <lineage>
        <taxon>Eukaryota</taxon>
        <taxon>Viridiplantae</taxon>
        <taxon>Streptophyta</taxon>
        <taxon>Embryophyta</taxon>
        <taxon>Tracheophyta</taxon>
        <taxon>Spermatophyta</taxon>
        <taxon>Magnoliopsida</taxon>
        <taxon>Ranunculales</taxon>
        <taxon>Papaveraceae</taxon>
        <taxon>Papaveroideae</taxon>
        <taxon>Papaver</taxon>
    </lineage>
</organism>
<gene>
    <name evidence="2" type="ORF">MKW94_020914</name>
</gene>
<dbReference type="AlphaFoldDB" id="A0AA41VSJ2"/>
<reference evidence="2" key="1">
    <citation type="submission" date="2022-03" db="EMBL/GenBank/DDBJ databases">
        <title>A functionally conserved STORR gene fusion in Papaver species that diverged 16.8 million years ago.</title>
        <authorList>
            <person name="Catania T."/>
        </authorList>
    </citation>
    <scope>NUCLEOTIDE SEQUENCE</scope>
    <source>
        <strain evidence="2">S-191538</strain>
    </source>
</reference>
<protein>
    <submittedName>
        <fullName evidence="2">Uncharacterized protein</fullName>
    </submittedName>
</protein>
<dbReference type="Pfam" id="PF05278">
    <property type="entry name" value="PEARLI-4"/>
    <property type="match status" value="1"/>
</dbReference>
<evidence type="ECO:0000313" key="2">
    <source>
        <dbReference type="EMBL" id="MCL7046638.1"/>
    </source>
</evidence>
<comment type="caution">
    <text evidence="2">The sequence shown here is derived from an EMBL/GenBank/DDBJ whole genome shotgun (WGS) entry which is preliminary data.</text>
</comment>
<dbReference type="EMBL" id="JAJJMA010283892">
    <property type="protein sequence ID" value="MCL7046638.1"/>
    <property type="molecule type" value="Genomic_DNA"/>
</dbReference>
<feature type="compositionally biased region" description="Basic and acidic residues" evidence="1">
    <location>
        <begin position="268"/>
        <end position="285"/>
    </location>
</feature>
<proteinExistence type="predicted"/>
<evidence type="ECO:0000256" key="1">
    <source>
        <dbReference type="SAM" id="MobiDB-lite"/>
    </source>
</evidence>
<feature type="compositionally biased region" description="Acidic residues" evidence="1">
    <location>
        <begin position="296"/>
        <end position="317"/>
    </location>
</feature>
<sequence>MDQYPERCNNICDYSSLKAINTLLKEGKFLHVRNMIRVKTPFGQLLKMDHKLSIRKFVALNAVRAWNGRKLVYGMKEYEIDEKLVTKSLNLSITGNRIIEPSNENHVPIFIKKAIPEMGKDRKKFNSLVVNVFRLTHDVEIITEPDEVIKLSKLYIALIFSALLFPKRQRIPLEYFYLLDDSHFDNLKLYNFDSEVARFLRNGIQTAKNAKTRSATVSGCLHIIEHLYCEEKLPIIHTQSKRARGKENEAELDESSTDLDTPLSFKKPRSDTRNCSKEFSLKKEPQSGNPKTEIINIEDDSSEEDDDEEYEEEVTDDEVQLDLVPKSFMAVKRETIEEETSALGYMGPGQPFKGQHSCDWIVLNDGKWEDVGGFRVRTTQGQLYKQIWLKYGHIASNNVLTDSYAQVPVVSGIMTTITHMHYSRFSELTSDMIEVWEQNIKNAEKVEFNIQWVREWLEDFKKYFFEKKKHAAAYTQQDELLQTEMKKSIAAKNAWEEAEKNIAALKANMSPLIKERQKYEEKDGHLLSRGWLAVV</sequence>